<dbReference type="OrthoDB" id="9760067at2"/>
<evidence type="ECO:0000313" key="3">
    <source>
        <dbReference type="EMBL" id="SKB00685.1"/>
    </source>
</evidence>
<proteinExistence type="predicted"/>
<feature type="domain" description="Transposase IS66 central" evidence="1">
    <location>
        <begin position="71"/>
        <end position="361"/>
    </location>
</feature>
<dbReference type="RefSeq" id="WP_078697866.1">
    <property type="nucleotide sequence ID" value="NZ_FUYH01000046.1"/>
</dbReference>
<dbReference type="NCBIfam" id="NF033517">
    <property type="entry name" value="transpos_IS66"/>
    <property type="match status" value="1"/>
</dbReference>
<dbReference type="PANTHER" id="PTHR33678">
    <property type="entry name" value="BLL1576 PROTEIN"/>
    <property type="match status" value="1"/>
</dbReference>
<accession>A0A1T4YHI3</accession>
<evidence type="ECO:0000259" key="2">
    <source>
        <dbReference type="Pfam" id="PF13005"/>
    </source>
</evidence>
<name>A0A1T4YHI3_9CLOT</name>
<evidence type="ECO:0000259" key="1">
    <source>
        <dbReference type="Pfam" id="PF03050"/>
    </source>
</evidence>
<organism evidence="3 4">
    <name type="scientific">Caloramator quimbayensis</name>
    <dbReference type="NCBI Taxonomy" id="1147123"/>
    <lineage>
        <taxon>Bacteria</taxon>
        <taxon>Bacillati</taxon>
        <taxon>Bacillota</taxon>
        <taxon>Clostridia</taxon>
        <taxon>Eubacteriales</taxon>
        <taxon>Clostridiaceae</taxon>
        <taxon>Caloramator</taxon>
    </lineage>
</organism>
<keyword evidence="4" id="KW-1185">Reference proteome</keyword>
<feature type="non-terminal residue" evidence="3">
    <location>
        <position position="1"/>
    </location>
</feature>
<reference evidence="4" key="1">
    <citation type="submission" date="2017-02" db="EMBL/GenBank/DDBJ databases">
        <authorList>
            <person name="Varghese N."/>
            <person name="Submissions S."/>
        </authorList>
    </citation>
    <scope>NUCLEOTIDE SEQUENCE [LARGE SCALE GENOMIC DNA]</scope>
    <source>
        <strain evidence="4">USBA 833</strain>
    </source>
</reference>
<evidence type="ECO:0000313" key="4">
    <source>
        <dbReference type="Proteomes" id="UP000190105"/>
    </source>
</evidence>
<feature type="domain" description="Transposase IS66 zinc-finger binding" evidence="2">
    <location>
        <begin position="9"/>
        <end position="50"/>
    </location>
</feature>
<dbReference type="Proteomes" id="UP000190105">
    <property type="component" value="Unassembled WGS sequence"/>
</dbReference>
<protein>
    <submittedName>
        <fullName evidence="3">Transposase</fullName>
    </submittedName>
</protein>
<dbReference type="STRING" id="1147123.SAMN05443428_14613"/>
<dbReference type="AlphaFoldDB" id="A0A1T4YHI3"/>
<dbReference type="Pfam" id="PF03050">
    <property type="entry name" value="DDE_Tnp_IS66"/>
    <property type="match status" value="1"/>
</dbReference>
<dbReference type="InterPro" id="IPR004291">
    <property type="entry name" value="Transposase_IS66_central"/>
</dbReference>
<gene>
    <name evidence="3" type="ORF">SAMN05443428_14613</name>
</gene>
<dbReference type="EMBL" id="FUYH01000046">
    <property type="protein sequence ID" value="SKB00685.1"/>
    <property type="molecule type" value="Genomic_DNA"/>
</dbReference>
<dbReference type="Pfam" id="PF13005">
    <property type="entry name" value="zf-IS66"/>
    <property type="match status" value="1"/>
</dbReference>
<dbReference type="InterPro" id="IPR024474">
    <property type="entry name" value="Znf_dom_IS66"/>
</dbReference>
<dbReference type="InterPro" id="IPR052344">
    <property type="entry name" value="Transposase-related"/>
</dbReference>
<sequence>HKLDEDKAVCDKCHEKLSIIGTKTKEVLKYKKAELYIEEHVTYSYACKSCKKTDDNTNIITTKAPNSFLYKSMASHELLSHVINIKYQYAMPLYRQEAYFDMLGVSLSRQTLSNWIISAANEFEIVYNVMKENLLKSHYIQADETTLTVVDSKGEDTKSKKYMWLYRTGESEHPIILYDYQRTRSSTCPKEFLKGFTGVLQTDGYQGYNSVENVKHIYCLAHIRRKYFEIVSKLEGEALLNSRAVIGFNFCEQLYKIEKELKEKYQGRDDFYKKRYEVRLEKSAPIIEEFIKYVDIEIKNALHRSPLGQALEYSQKLLPSFRTFLTDGSLEIDNNGAERAIKPFVIGRKNWLLCNTPKGANASAILFSIAETAKANDLNVEKYLTYLMNVLCNLDKKDTATLLKYMPWSKELPEELKLQNKNINV</sequence>
<dbReference type="PANTHER" id="PTHR33678:SF1">
    <property type="entry name" value="BLL1576 PROTEIN"/>
    <property type="match status" value="1"/>
</dbReference>